<dbReference type="SUPFAM" id="SSF57756">
    <property type="entry name" value="Retrovirus zinc finger-like domains"/>
    <property type="match status" value="1"/>
</dbReference>
<evidence type="ECO:0000313" key="4">
    <source>
        <dbReference type="Proteomes" id="UP000694393"/>
    </source>
</evidence>
<keyword evidence="1" id="KW-0863">Zinc-finger</keyword>
<feature type="domain" description="CCHC-type" evidence="2">
    <location>
        <begin position="32"/>
        <end position="47"/>
    </location>
</feature>
<dbReference type="SMART" id="SM00343">
    <property type="entry name" value="ZnF_C2HC"/>
    <property type="match status" value="2"/>
</dbReference>
<reference evidence="3" key="1">
    <citation type="submission" date="2025-08" db="UniProtKB">
        <authorList>
            <consortium name="Ensembl"/>
        </authorList>
    </citation>
    <scope>IDENTIFICATION</scope>
</reference>
<dbReference type="Gene3D" id="4.10.60.10">
    <property type="entry name" value="Zinc finger, CCHC-type"/>
    <property type="match status" value="1"/>
</dbReference>
<sequence>MLRACQNIGSQTHKATLLAAALKTDNKSAKTCFKCGKLGHFQRECRSTKNPASRPSKKCPKCQKGFHWANQCRSSGNENTGRPSTQKR</sequence>
<dbReference type="Pfam" id="PF00098">
    <property type="entry name" value="zf-CCHC"/>
    <property type="match status" value="1"/>
</dbReference>
<proteinExistence type="predicted"/>
<dbReference type="InterPro" id="IPR001878">
    <property type="entry name" value="Znf_CCHC"/>
</dbReference>
<dbReference type="PROSITE" id="PS50158">
    <property type="entry name" value="ZF_CCHC"/>
    <property type="match status" value="1"/>
</dbReference>
<evidence type="ECO:0000313" key="3">
    <source>
        <dbReference type="Ensembl" id="ENSPCEP00000023253.1"/>
    </source>
</evidence>
<protein>
    <recommendedName>
        <fullName evidence="2">CCHC-type domain-containing protein</fullName>
    </recommendedName>
</protein>
<dbReference type="Proteomes" id="UP000694393">
    <property type="component" value="Unplaced"/>
</dbReference>
<reference evidence="3" key="2">
    <citation type="submission" date="2025-09" db="UniProtKB">
        <authorList>
            <consortium name="Ensembl"/>
        </authorList>
    </citation>
    <scope>IDENTIFICATION</scope>
</reference>
<organism evidence="3 4">
    <name type="scientific">Pelusios castaneus</name>
    <name type="common">West African mud turtle</name>
    <dbReference type="NCBI Taxonomy" id="367368"/>
    <lineage>
        <taxon>Eukaryota</taxon>
        <taxon>Metazoa</taxon>
        <taxon>Chordata</taxon>
        <taxon>Craniata</taxon>
        <taxon>Vertebrata</taxon>
        <taxon>Euteleostomi</taxon>
        <taxon>Archelosauria</taxon>
        <taxon>Testudinata</taxon>
        <taxon>Testudines</taxon>
        <taxon>Pleurodira</taxon>
        <taxon>Pelomedusidae</taxon>
        <taxon>Pelusios</taxon>
    </lineage>
</organism>
<evidence type="ECO:0000259" key="2">
    <source>
        <dbReference type="PROSITE" id="PS50158"/>
    </source>
</evidence>
<dbReference type="InterPro" id="IPR036875">
    <property type="entry name" value="Znf_CCHC_sf"/>
</dbReference>
<evidence type="ECO:0000256" key="1">
    <source>
        <dbReference type="PROSITE-ProRule" id="PRU00047"/>
    </source>
</evidence>
<dbReference type="AlphaFoldDB" id="A0A8C8SQ19"/>
<dbReference type="Pfam" id="PF14787">
    <property type="entry name" value="zf-CCHC_5"/>
    <property type="match status" value="1"/>
</dbReference>
<name>A0A8C8SQ19_9SAUR</name>
<keyword evidence="1" id="KW-0862">Zinc</keyword>
<dbReference type="InterPro" id="IPR050195">
    <property type="entry name" value="Primate_lentivir_Gag_pol-like"/>
</dbReference>
<dbReference type="GO" id="GO:0008270">
    <property type="term" value="F:zinc ion binding"/>
    <property type="evidence" value="ECO:0007669"/>
    <property type="project" value="UniProtKB-KW"/>
</dbReference>
<dbReference type="GO" id="GO:0003676">
    <property type="term" value="F:nucleic acid binding"/>
    <property type="evidence" value="ECO:0007669"/>
    <property type="project" value="InterPro"/>
</dbReference>
<dbReference type="PANTHER" id="PTHR40389:SF3">
    <property type="entry name" value="IGE-BINDING PROTEIN"/>
    <property type="match status" value="1"/>
</dbReference>
<dbReference type="PANTHER" id="PTHR40389">
    <property type="entry name" value="ENDOGENOUS RETROVIRUS GROUP K MEMBER 24 GAG POLYPROTEIN-RELATED"/>
    <property type="match status" value="1"/>
</dbReference>
<accession>A0A8C8SQ19</accession>
<dbReference type="Ensembl" id="ENSPCET00000024028.1">
    <property type="protein sequence ID" value="ENSPCEP00000023253.1"/>
    <property type="gene ID" value="ENSPCEG00000017658.1"/>
</dbReference>
<keyword evidence="1" id="KW-0479">Metal-binding</keyword>
<keyword evidence="4" id="KW-1185">Reference proteome</keyword>